<name>X6MSZ0_RETFI</name>
<dbReference type="OrthoDB" id="1630758at2759"/>
<proteinExistence type="predicted"/>
<dbReference type="Proteomes" id="UP000023152">
    <property type="component" value="Unassembled WGS sequence"/>
</dbReference>
<dbReference type="Gene3D" id="3.30.40.10">
    <property type="entry name" value="Zinc/RING finger domain, C3HC4 (zinc finger)"/>
    <property type="match status" value="1"/>
</dbReference>
<dbReference type="EMBL" id="ASPP01018092">
    <property type="protein sequence ID" value="ETO16567.1"/>
    <property type="molecule type" value="Genomic_DNA"/>
</dbReference>
<keyword evidence="2" id="KW-1185">Reference proteome</keyword>
<organism evidence="1 2">
    <name type="scientific">Reticulomyxa filosa</name>
    <dbReference type="NCBI Taxonomy" id="46433"/>
    <lineage>
        <taxon>Eukaryota</taxon>
        <taxon>Sar</taxon>
        <taxon>Rhizaria</taxon>
        <taxon>Retaria</taxon>
        <taxon>Foraminifera</taxon>
        <taxon>Monothalamids</taxon>
        <taxon>Reticulomyxidae</taxon>
        <taxon>Reticulomyxa</taxon>
    </lineage>
</organism>
<accession>X6MSZ0</accession>
<sequence>MLILNVERDERKLEKEKETFSSSGCYNKDWVLLTNNKQNLNHLICCICKQIANNVVELQCNEHKNAGQVYLVGEECLQVYLKQSNGKCPIQQHDHCEFIKNKSLIQQ</sequence>
<evidence type="ECO:0000313" key="1">
    <source>
        <dbReference type="EMBL" id="ETO16567.1"/>
    </source>
</evidence>
<gene>
    <name evidence="1" type="ORF">RFI_20772</name>
</gene>
<dbReference type="InterPro" id="IPR013083">
    <property type="entry name" value="Znf_RING/FYVE/PHD"/>
</dbReference>
<evidence type="ECO:0000313" key="2">
    <source>
        <dbReference type="Proteomes" id="UP000023152"/>
    </source>
</evidence>
<dbReference type="AlphaFoldDB" id="X6MSZ0"/>
<reference evidence="1 2" key="1">
    <citation type="journal article" date="2013" name="Curr. Biol.">
        <title>The Genome of the Foraminiferan Reticulomyxa filosa.</title>
        <authorList>
            <person name="Glockner G."/>
            <person name="Hulsmann N."/>
            <person name="Schleicher M."/>
            <person name="Noegel A.A."/>
            <person name="Eichinger L."/>
            <person name="Gallinger C."/>
            <person name="Pawlowski J."/>
            <person name="Sierra R."/>
            <person name="Euteneuer U."/>
            <person name="Pillet L."/>
            <person name="Moustafa A."/>
            <person name="Platzer M."/>
            <person name="Groth M."/>
            <person name="Szafranski K."/>
            <person name="Schliwa M."/>
        </authorList>
    </citation>
    <scope>NUCLEOTIDE SEQUENCE [LARGE SCALE GENOMIC DNA]</scope>
</reference>
<feature type="non-terminal residue" evidence="1">
    <location>
        <position position="107"/>
    </location>
</feature>
<comment type="caution">
    <text evidence="1">The sequence shown here is derived from an EMBL/GenBank/DDBJ whole genome shotgun (WGS) entry which is preliminary data.</text>
</comment>
<protein>
    <submittedName>
        <fullName evidence="1">Uncharacterized protein</fullName>
    </submittedName>
</protein>